<dbReference type="STRING" id="1266370.NITGR_360054"/>
<dbReference type="Proteomes" id="UP000011704">
    <property type="component" value="Unassembled WGS sequence"/>
</dbReference>
<feature type="transmembrane region" description="Helical" evidence="8">
    <location>
        <begin position="105"/>
        <end position="126"/>
    </location>
</feature>
<dbReference type="GO" id="GO:0009103">
    <property type="term" value="P:lipopolysaccharide biosynthetic process"/>
    <property type="evidence" value="ECO:0007669"/>
    <property type="project" value="UniProtKB-ARBA"/>
</dbReference>
<protein>
    <recommendedName>
        <fullName evidence="11">Glycosyltransferase RgtA/B/C/D-like domain-containing protein</fullName>
    </recommendedName>
</protein>
<keyword evidence="3" id="KW-0328">Glycosyltransferase</keyword>
<dbReference type="HOGENOM" id="CLU_501291_0_0_0"/>
<dbReference type="PANTHER" id="PTHR33908">
    <property type="entry name" value="MANNOSYLTRANSFERASE YKCB-RELATED"/>
    <property type="match status" value="1"/>
</dbReference>
<dbReference type="InParanoid" id="M1YZN5"/>
<feature type="transmembrane region" description="Helical" evidence="8">
    <location>
        <begin position="436"/>
        <end position="455"/>
    </location>
</feature>
<evidence type="ECO:0000256" key="6">
    <source>
        <dbReference type="ARBA" id="ARBA00022989"/>
    </source>
</evidence>
<name>M1YZN5_NITG3</name>
<evidence type="ECO:0008006" key="11">
    <source>
        <dbReference type="Google" id="ProtNLM"/>
    </source>
</evidence>
<feature type="transmembrane region" description="Helical" evidence="8">
    <location>
        <begin position="256"/>
        <end position="287"/>
    </location>
</feature>
<evidence type="ECO:0000256" key="2">
    <source>
        <dbReference type="ARBA" id="ARBA00022475"/>
    </source>
</evidence>
<evidence type="ECO:0000256" key="3">
    <source>
        <dbReference type="ARBA" id="ARBA00022676"/>
    </source>
</evidence>
<evidence type="ECO:0000256" key="1">
    <source>
        <dbReference type="ARBA" id="ARBA00004651"/>
    </source>
</evidence>
<comment type="subcellular location">
    <subcellularLocation>
        <location evidence="1">Cell membrane</location>
        <topology evidence="1">Multi-pass membrane protein</topology>
    </subcellularLocation>
</comment>
<evidence type="ECO:0000256" key="7">
    <source>
        <dbReference type="ARBA" id="ARBA00023136"/>
    </source>
</evidence>
<dbReference type="OrthoDB" id="9785476at2"/>
<feature type="transmembrane region" description="Helical" evidence="8">
    <location>
        <begin position="299"/>
        <end position="319"/>
    </location>
</feature>
<feature type="transmembrane region" description="Helical" evidence="8">
    <location>
        <begin position="391"/>
        <end position="408"/>
    </location>
</feature>
<gene>
    <name evidence="9" type="ORF">NITGR_360054</name>
</gene>
<dbReference type="GO" id="GO:0005886">
    <property type="term" value="C:plasma membrane"/>
    <property type="evidence" value="ECO:0007669"/>
    <property type="project" value="UniProtKB-SubCell"/>
</dbReference>
<dbReference type="PANTHER" id="PTHR33908:SF11">
    <property type="entry name" value="MEMBRANE PROTEIN"/>
    <property type="match status" value="1"/>
</dbReference>
<keyword evidence="2" id="KW-1003">Cell membrane</keyword>
<dbReference type="RefSeq" id="WP_005008573.1">
    <property type="nucleotide sequence ID" value="NZ_HG422173.1"/>
</dbReference>
<proteinExistence type="predicted"/>
<evidence type="ECO:0000313" key="9">
    <source>
        <dbReference type="EMBL" id="CCQ90716.1"/>
    </source>
</evidence>
<keyword evidence="4" id="KW-0808">Transferase</keyword>
<evidence type="ECO:0000256" key="8">
    <source>
        <dbReference type="SAM" id="Phobius"/>
    </source>
</evidence>
<keyword evidence="5 8" id="KW-0812">Transmembrane</keyword>
<comment type="caution">
    <text evidence="9">The sequence shown here is derived from an EMBL/GenBank/DDBJ whole genome shotgun (WGS) entry which is preliminary data.</text>
</comment>
<feature type="transmembrane region" description="Helical" evidence="8">
    <location>
        <begin position="167"/>
        <end position="199"/>
    </location>
</feature>
<dbReference type="AlphaFoldDB" id="M1YZN5"/>
<feature type="transmembrane region" description="Helical" evidence="8">
    <location>
        <begin position="413"/>
        <end position="430"/>
    </location>
</feature>
<sequence length="632" mass="72191">MALILTILTVITWGLAGARIAAIFGVRWASPHEAAAVSVTLGMTLTAWLMMALAFLGALHPVTGWAMLFFLFLLARNRVPPFLAALWKVLRNPSMWPFWRNRFELEILSILALGGLAVFAITLAWAPPVRTDALVYHLAIPQAYLEHHGVVNLPNNMYSFFPLLFEMVYLFGLTLGIEGLPALLGVGQAATLAVGLVAYYRRYLGSRYGWLVPAVFFSVPTFTEIAGSAYVDLPLAGFVFFAFYSWERWRETGHGFWFGLLCLFSGCAFATKLTGFIVLPLAALGIVWARRHNASGMRVLGELFVFTGVVFLCMAPWWARNLIYSGNPFAPLFMQVLGGQDRINWDPARALMMDQYVRMFGMGRGLVDFLMLPYNLTFHSEPHSLRFDGRLGIAYLIILPSVIGVWLYRRRRLGPLAVTFGVLILFWFVYFQYIRFLAPALVFLSLLLVYGLEAWQAKTPREDFGFWLHRAWTGLIALGLVFNVLLALETWNKKDPLAYLTGDESREAYLSRNVSAFPMYRMMNTRVTPDGRVLFVYMRNLGYLAHRDFISDSVFEAHTLQKILQSAENEKEVFQRLQSLGATHIMFDSNYVWGQDSAFPREHQERFHRFLLNRTEQVARHRQYYLHRIVIN</sequence>
<keyword evidence="10" id="KW-1185">Reference proteome</keyword>
<feature type="transmembrane region" description="Helical" evidence="8">
    <location>
        <begin position="467"/>
        <end position="488"/>
    </location>
</feature>
<keyword evidence="6 8" id="KW-1133">Transmembrane helix</keyword>
<keyword evidence="7 8" id="KW-0472">Membrane</keyword>
<feature type="transmembrane region" description="Helical" evidence="8">
    <location>
        <begin position="211"/>
        <end position="244"/>
    </location>
</feature>
<evidence type="ECO:0000313" key="10">
    <source>
        <dbReference type="Proteomes" id="UP000011704"/>
    </source>
</evidence>
<dbReference type="EMBL" id="CAQJ01000040">
    <property type="protein sequence ID" value="CCQ90716.1"/>
    <property type="molecule type" value="Genomic_DNA"/>
</dbReference>
<dbReference type="GO" id="GO:0016763">
    <property type="term" value="F:pentosyltransferase activity"/>
    <property type="evidence" value="ECO:0007669"/>
    <property type="project" value="TreeGrafter"/>
</dbReference>
<evidence type="ECO:0000256" key="5">
    <source>
        <dbReference type="ARBA" id="ARBA00022692"/>
    </source>
</evidence>
<evidence type="ECO:0000256" key="4">
    <source>
        <dbReference type="ARBA" id="ARBA00022679"/>
    </source>
</evidence>
<accession>M1YZN5</accession>
<dbReference type="InterPro" id="IPR050297">
    <property type="entry name" value="LipidA_mod_glycosyltrf_83"/>
</dbReference>
<organism evidence="9 10">
    <name type="scientific">Nitrospina gracilis (strain 3/211)</name>
    <dbReference type="NCBI Taxonomy" id="1266370"/>
    <lineage>
        <taxon>Bacteria</taxon>
        <taxon>Pseudomonadati</taxon>
        <taxon>Nitrospinota/Tectimicrobiota group</taxon>
        <taxon>Nitrospinota</taxon>
        <taxon>Nitrospinia</taxon>
        <taxon>Nitrospinales</taxon>
        <taxon>Nitrospinaceae</taxon>
        <taxon>Nitrospina</taxon>
    </lineage>
</organism>
<reference evidence="9 10" key="1">
    <citation type="journal article" date="2013" name="Front. Microbiol.">
        <title>The genome of Nitrospina gracilis illuminates the metabolism and evolution of the major marine nitrite oxidizer.</title>
        <authorList>
            <person name="Luecker S."/>
            <person name="Nowka B."/>
            <person name="Rattei T."/>
            <person name="Spieck E."/>
            <person name="and Daims H."/>
        </authorList>
    </citation>
    <scope>NUCLEOTIDE SEQUENCE [LARGE SCALE GENOMIC DNA]</scope>
    <source>
        <strain evidence="9 10">3/211</strain>
    </source>
</reference>